<keyword evidence="2" id="KW-1185">Reference proteome</keyword>
<protein>
    <recommendedName>
        <fullName evidence="3">Dihydrodipicolinate reductase</fullName>
    </recommendedName>
</protein>
<dbReference type="SUPFAM" id="SSF51735">
    <property type="entry name" value="NAD(P)-binding Rossmann-fold domains"/>
    <property type="match status" value="1"/>
</dbReference>
<comment type="caution">
    <text evidence="1">The sequence shown here is derived from an EMBL/GenBank/DDBJ whole genome shotgun (WGS) entry which is preliminary data.</text>
</comment>
<dbReference type="InterPro" id="IPR036291">
    <property type="entry name" value="NAD(P)-bd_dom_sf"/>
</dbReference>
<evidence type="ECO:0000313" key="2">
    <source>
        <dbReference type="Proteomes" id="UP000283644"/>
    </source>
</evidence>
<dbReference type="EMBL" id="QXGH01000010">
    <property type="protein sequence ID" value="RHW28113.1"/>
    <property type="molecule type" value="Genomic_DNA"/>
</dbReference>
<dbReference type="AlphaFoldDB" id="A0A417Y5Z8"/>
<dbReference type="Gene3D" id="3.40.50.720">
    <property type="entry name" value="NAD(P)-binding Rossmann-like Domain"/>
    <property type="match status" value="1"/>
</dbReference>
<gene>
    <name evidence="1" type="ORF">D0Z08_03725</name>
</gene>
<proteinExistence type="predicted"/>
<name>A0A417Y5Z8_9ACTN</name>
<accession>A0A417Y5Z8</accession>
<sequence length="366" mass="40258">MILWGPGALGRAALRELLRRPEFDVVAAVGYGAESIGRDIGELVGQPPVGVAVTAYADKQTVIDMDADCVLWAGMFPFPQIAEQMDRDVISLLESGKNVISATTYHYLPAQGADYLAKFEKACRNGNSSLFGTGENPGFWFERVALTLTGMCTDVDYVELSEYADCEGSGSSPEFLTGCGFALSPQDAAELKTLAAVWDERYFVESLSFASTALYGKPLEKFERDATFYATDEELVFDTQRGDRIDLVVPKGHVKAQMHHFRGYVDGVVKLSIKTYWFLADRTSPFTGKNDNTWEIRIDGSPASLTSSFEVRTTAFDPEDRTTATWYITALTMIQGIPKVCAHEPGIVYPTVFAHGASDFRMLESS</sequence>
<evidence type="ECO:0008006" key="3">
    <source>
        <dbReference type="Google" id="ProtNLM"/>
    </source>
</evidence>
<organism evidence="1 2">
    <name type="scientific">Nocardioides immobilis</name>
    <dbReference type="NCBI Taxonomy" id="2049295"/>
    <lineage>
        <taxon>Bacteria</taxon>
        <taxon>Bacillati</taxon>
        <taxon>Actinomycetota</taxon>
        <taxon>Actinomycetes</taxon>
        <taxon>Propionibacteriales</taxon>
        <taxon>Nocardioidaceae</taxon>
        <taxon>Nocardioides</taxon>
    </lineage>
</organism>
<evidence type="ECO:0000313" key="1">
    <source>
        <dbReference type="EMBL" id="RHW28113.1"/>
    </source>
</evidence>
<dbReference type="Proteomes" id="UP000283644">
    <property type="component" value="Unassembled WGS sequence"/>
</dbReference>
<dbReference type="CDD" id="cd24146">
    <property type="entry name" value="nat-AmDH_N_like"/>
    <property type="match status" value="1"/>
</dbReference>
<reference evidence="1 2" key="1">
    <citation type="submission" date="2018-09" db="EMBL/GenBank/DDBJ databases">
        <title>Genome sequencing of Nocardioides immobilis CCTCC AB 2017083 for comparison to Nocardioides silvaticus.</title>
        <authorList>
            <person name="Li C."/>
            <person name="Wang G."/>
        </authorList>
    </citation>
    <scope>NUCLEOTIDE SEQUENCE [LARGE SCALE GENOMIC DNA]</scope>
    <source>
        <strain evidence="1 2">CCTCC AB 2017083</strain>
    </source>
</reference>